<reference evidence="2 3" key="1">
    <citation type="journal article" date="2018" name="Evol. Lett.">
        <title>Horizontal gene cluster transfer increased hallucinogenic mushroom diversity.</title>
        <authorList>
            <person name="Reynolds H.T."/>
            <person name="Vijayakumar V."/>
            <person name="Gluck-Thaler E."/>
            <person name="Korotkin H.B."/>
            <person name="Matheny P.B."/>
            <person name="Slot J.C."/>
        </authorList>
    </citation>
    <scope>NUCLEOTIDE SEQUENCE [LARGE SCALE GENOMIC DNA]</scope>
    <source>
        <strain evidence="2 3">2629</strain>
    </source>
</reference>
<evidence type="ECO:0008006" key="4">
    <source>
        <dbReference type="Google" id="ProtNLM"/>
    </source>
</evidence>
<name>A0A409YBG6_9AGAR</name>
<keyword evidence="3" id="KW-1185">Reference proteome</keyword>
<gene>
    <name evidence="2" type="ORF">CVT24_004367</name>
</gene>
<organism evidence="2 3">
    <name type="scientific">Panaeolus cyanescens</name>
    <dbReference type="NCBI Taxonomy" id="181874"/>
    <lineage>
        <taxon>Eukaryota</taxon>
        <taxon>Fungi</taxon>
        <taxon>Dikarya</taxon>
        <taxon>Basidiomycota</taxon>
        <taxon>Agaricomycotina</taxon>
        <taxon>Agaricomycetes</taxon>
        <taxon>Agaricomycetidae</taxon>
        <taxon>Agaricales</taxon>
        <taxon>Agaricineae</taxon>
        <taxon>Galeropsidaceae</taxon>
        <taxon>Panaeolus</taxon>
    </lineage>
</organism>
<dbReference type="InParanoid" id="A0A409YBG6"/>
<dbReference type="EMBL" id="NHTK01001316">
    <property type="protein sequence ID" value="PPR00345.1"/>
    <property type="molecule type" value="Genomic_DNA"/>
</dbReference>
<evidence type="ECO:0000256" key="1">
    <source>
        <dbReference type="SAM" id="MobiDB-lite"/>
    </source>
</evidence>
<dbReference type="AlphaFoldDB" id="A0A409YBG6"/>
<feature type="region of interest" description="Disordered" evidence="1">
    <location>
        <begin position="1"/>
        <end position="25"/>
    </location>
</feature>
<dbReference type="OrthoDB" id="3365698at2759"/>
<comment type="caution">
    <text evidence="2">The sequence shown here is derived from an EMBL/GenBank/DDBJ whole genome shotgun (WGS) entry which is preliminary data.</text>
</comment>
<proteinExistence type="predicted"/>
<dbReference type="STRING" id="181874.A0A409YBG6"/>
<sequence length="466" mass="52678">MSRITDLEDIPTISPTSEPPAVALPSPEPKLPLTTINHLAPEVLTEIFLAYMFWEPQPDNIDQELEEMVSIFTPDARSAPLSFCGVCSYWRNIAIATPALWSAIAINTSSNIDLIALWLKRSQSLPLSLYLSFEYSPRSEGATSRREHTERLMDMLFPTMPRWKHAWAHLPQESDMRRFLFTLIPEEGKSPATLLQCIHISPQYALAETDDLLPRLSSFPHATLQRFALHHGYDLSSDRIPASLWLNLQQISFSKGITTFTLHDTLKGCPNLRSIWIESLSARHYHGTPTVAHALQSLKINHVEGDLIHAIDPLTAPNLKRLSYVTQVGQGQSQGLQNFFERSGCQMEGLAIVCNKKIFGREETRTMLRTPIFTAIPNFSLRIAETACPPSFPEKILEETAGRWSATTYVHYVYRPKHYGFWHFGWGTLDLAKGYGPAYPFLVKSHKPTIKWTVTHEHGPSTYTSA</sequence>
<evidence type="ECO:0000313" key="3">
    <source>
        <dbReference type="Proteomes" id="UP000284842"/>
    </source>
</evidence>
<accession>A0A409YBG6</accession>
<evidence type="ECO:0000313" key="2">
    <source>
        <dbReference type="EMBL" id="PPR00345.1"/>
    </source>
</evidence>
<protein>
    <recommendedName>
        <fullName evidence="4">F-box domain-containing protein</fullName>
    </recommendedName>
</protein>
<dbReference type="Proteomes" id="UP000284842">
    <property type="component" value="Unassembled WGS sequence"/>
</dbReference>